<feature type="compositionally biased region" description="Low complexity" evidence="1">
    <location>
        <begin position="46"/>
        <end position="72"/>
    </location>
</feature>
<feature type="domain" description="TssC1 C-terminal" evidence="3">
    <location>
        <begin position="478"/>
        <end position="588"/>
    </location>
</feature>
<dbReference type="RefSeq" id="WP_184046420.1">
    <property type="nucleotide sequence ID" value="NZ_JACIGK010000023.1"/>
</dbReference>
<dbReference type="InterPro" id="IPR044032">
    <property type="entry name" value="TssC1_C"/>
</dbReference>
<evidence type="ECO:0000256" key="1">
    <source>
        <dbReference type="SAM" id="MobiDB-lite"/>
    </source>
</evidence>
<feature type="domain" description="TssC1 N-terminal" evidence="2">
    <location>
        <begin position="157"/>
        <end position="467"/>
    </location>
</feature>
<dbReference type="AlphaFoldDB" id="A0A7W6WB76"/>
<protein>
    <submittedName>
        <fullName evidence="4">Type VI secretion system protein ImpD</fullName>
    </submittedName>
</protein>
<proteinExistence type="predicted"/>
<gene>
    <name evidence="4" type="ORF">GGD89_002872</name>
</gene>
<dbReference type="InterPro" id="IPR010269">
    <property type="entry name" value="T6SS_TssC-like"/>
</dbReference>
<accession>A0A7W6WB76</accession>
<reference evidence="4 5" key="1">
    <citation type="submission" date="2020-08" db="EMBL/GenBank/DDBJ databases">
        <title>Genome sequencing of Purple Non-Sulfur Bacteria from various extreme environments.</title>
        <authorList>
            <person name="Mayer M."/>
        </authorList>
    </citation>
    <scope>NUCLEOTIDE SEQUENCE [LARGE SCALE GENOMIC DNA]</scope>
    <source>
        <strain evidence="4 5">JA131</strain>
    </source>
</reference>
<dbReference type="Pfam" id="PF05943">
    <property type="entry name" value="VipB"/>
    <property type="match status" value="1"/>
</dbReference>
<evidence type="ECO:0000313" key="5">
    <source>
        <dbReference type="Proteomes" id="UP000554286"/>
    </source>
</evidence>
<dbReference type="PANTHER" id="PTHR35565:SF3">
    <property type="entry name" value="TYPE VI SECRETION SYSTEM SHEATH PROTEIN TSSC1"/>
    <property type="match status" value="1"/>
</dbReference>
<dbReference type="InterPro" id="IPR044031">
    <property type="entry name" value="TssC1_N"/>
</dbReference>
<keyword evidence="5" id="KW-1185">Reference proteome</keyword>
<name>A0A7W6WB76_9PROT</name>
<evidence type="ECO:0000259" key="2">
    <source>
        <dbReference type="Pfam" id="PF05943"/>
    </source>
</evidence>
<feature type="compositionally biased region" description="Basic and acidic residues" evidence="1">
    <location>
        <begin position="9"/>
        <end position="19"/>
    </location>
</feature>
<comment type="caution">
    <text evidence="4">The sequence shown here is derived from an EMBL/GenBank/DDBJ whole genome shotgun (WGS) entry which is preliminary data.</text>
</comment>
<organism evidence="4 5">
    <name type="scientific">Roseospira visakhapatnamensis</name>
    <dbReference type="NCBI Taxonomy" id="390880"/>
    <lineage>
        <taxon>Bacteria</taxon>
        <taxon>Pseudomonadati</taxon>
        <taxon>Pseudomonadota</taxon>
        <taxon>Alphaproteobacteria</taxon>
        <taxon>Rhodospirillales</taxon>
        <taxon>Rhodospirillaceae</taxon>
        <taxon>Roseospira</taxon>
    </lineage>
</organism>
<sequence>MSEQTPDPDDTRFTTRGDEDTVVVTRRPPDTPQPSAFDLTAPPDPDTAAPPDDPDAIVPATAARARATPAVTDPDRPAPPRPRLPALDALLDGPPVGGLEPLRRTVVDQALGRADPDPLDRFLAADDVGMGLLRWFGGALFHAVRAGGAAAIRSALDRDIAALDGLLSDQVDAILHHPRVQSLEAAWRGLRYLAEQADGREQVVLRLLPCRWTEIARDLERAIEFDQSALFDKIYNQEFGMPGGKPFGLLLILHAVQHRPTRDHPHDDVSVLKALSQVAAAAFAPVILAARPALLGLEDYSDLAQPIDIARPFGGADYARWRAFQRTEDSRFVGVCLPRILMREPWRDDGTRADGFRYAEGRRGLRARDHLWGHPGFAFAAVLIRAFDSYGWFADIRGSRRDEIAGGLVTGLPTPAFRTDAPGIALRPSLEVSIADRQENVLTDLGLIPLLPARFTRYSVFYGNASTRAVDPMETLVATMNHRLSSMLQYIFCVSRFSHFIKVIGRDRVGSFTTPEDCERFLQDWLMGYCLGNDDASLDQKARYPLREASVRVREVPGKPGAFACVTHLKPHFQLDQVVTSFRLTTELAPPDRR</sequence>
<dbReference type="PANTHER" id="PTHR35565">
    <property type="entry name" value="CYTOPLASMIC PROTEIN-RELATED"/>
    <property type="match status" value="1"/>
</dbReference>
<dbReference type="Proteomes" id="UP000554286">
    <property type="component" value="Unassembled WGS sequence"/>
</dbReference>
<dbReference type="Pfam" id="PF18945">
    <property type="entry name" value="VipB_2"/>
    <property type="match status" value="1"/>
</dbReference>
<evidence type="ECO:0000313" key="4">
    <source>
        <dbReference type="EMBL" id="MBB4267231.1"/>
    </source>
</evidence>
<dbReference type="NCBIfam" id="TIGR03355">
    <property type="entry name" value="VI_chp_2"/>
    <property type="match status" value="1"/>
</dbReference>
<feature type="region of interest" description="Disordered" evidence="1">
    <location>
        <begin position="1"/>
        <end position="83"/>
    </location>
</feature>
<dbReference type="EMBL" id="JACIGK010000023">
    <property type="protein sequence ID" value="MBB4267231.1"/>
    <property type="molecule type" value="Genomic_DNA"/>
</dbReference>
<evidence type="ECO:0000259" key="3">
    <source>
        <dbReference type="Pfam" id="PF18945"/>
    </source>
</evidence>